<dbReference type="Pfam" id="PF09345">
    <property type="entry name" value="SiaC"/>
    <property type="match status" value="1"/>
</dbReference>
<dbReference type="STRING" id="1307839.L21SP5_00049"/>
<dbReference type="Proteomes" id="UP000064893">
    <property type="component" value="Chromosome"/>
</dbReference>
<accession>A0A0S2HUK3</accession>
<dbReference type="EMBL" id="CP013118">
    <property type="protein sequence ID" value="ALO13731.1"/>
    <property type="molecule type" value="Genomic_DNA"/>
</dbReference>
<evidence type="ECO:0000313" key="3">
    <source>
        <dbReference type="Proteomes" id="UP000064893"/>
    </source>
</evidence>
<organism evidence="2 3">
    <name type="scientific">Salinivirga cyanobacteriivorans</name>
    <dbReference type="NCBI Taxonomy" id="1307839"/>
    <lineage>
        <taxon>Bacteria</taxon>
        <taxon>Pseudomonadati</taxon>
        <taxon>Bacteroidota</taxon>
        <taxon>Bacteroidia</taxon>
        <taxon>Bacteroidales</taxon>
        <taxon>Salinivirgaceae</taxon>
        <taxon>Salinivirga</taxon>
    </lineage>
</organism>
<feature type="domain" description="SiaC family regulatory phosphoprotein" evidence="1">
    <location>
        <begin position="7"/>
        <end position="123"/>
    </location>
</feature>
<proteinExistence type="predicted"/>
<sequence length="124" mass="14633">MSIYIHEPTSDLPSITLDSRTGTFEIGGTSFPEDAHEFFKPVLEWIDEFMEDPLDELCLCFKLTYYNTSSSKIIHTIFEKFEELYDKGYAITIEWYHDAEDEDMYESGLAYKERIDIPFEIIEM</sequence>
<reference evidence="2 3" key="1">
    <citation type="submission" date="2015-11" db="EMBL/GenBank/DDBJ databases">
        <title>Description and complete genome sequence of a novel strain predominating in hypersaline microbial mats and representing a new family of the Bacteriodetes phylum.</title>
        <authorList>
            <person name="Spring S."/>
            <person name="Bunk B."/>
            <person name="Sproer C."/>
            <person name="Klenk H.-P."/>
        </authorList>
    </citation>
    <scope>NUCLEOTIDE SEQUENCE [LARGE SCALE GENOMIC DNA]</scope>
    <source>
        <strain evidence="2 3">L21-Spi-D4</strain>
    </source>
</reference>
<evidence type="ECO:0000259" key="1">
    <source>
        <dbReference type="Pfam" id="PF09345"/>
    </source>
</evidence>
<gene>
    <name evidence="2" type="ORF">L21SP5_00049</name>
</gene>
<dbReference type="InterPro" id="IPR018530">
    <property type="entry name" value="SiaC"/>
</dbReference>
<keyword evidence="3" id="KW-1185">Reference proteome</keyword>
<dbReference type="OrthoDB" id="5297629at2"/>
<protein>
    <recommendedName>
        <fullName evidence="1">SiaC family regulatory phosphoprotein domain-containing protein</fullName>
    </recommendedName>
</protein>
<evidence type="ECO:0000313" key="2">
    <source>
        <dbReference type="EMBL" id="ALO13731.1"/>
    </source>
</evidence>
<dbReference type="RefSeq" id="WP_057951369.1">
    <property type="nucleotide sequence ID" value="NZ_CP013118.1"/>
</dbReference>
<name>A0A0S2HUK3_9BACT</name>
<dbReference type="KEGG" id="blq:L21SP5_00049"/>
<dbReference type="AlphaFoldDB" id="A0A0S2HUK3"/>